<proteinExistence type="predicted"/>
<accession>A0A1F5Z924</accession>
<name>A0A1F5Z924_9BACT</name>
<evidence type="ECO:0008006" key="3">
    <source>
        <dbReference type="Google" id="ProtNLM"/>
    </source>
</evidence>
<dbReference type="Gene3D" id="2.60.120.200">
    <property type="match status" value="1"/>
</dbReference>
<dbReference type="InterPro" id="IPR013320">
    <property type="entry name" value="ConA-like_dom_sf"/>
</dbReference>
<sequence length="195" mass="21682">MVTDDINGCTGCSKNNATWFTPSIYSGGYQLPGTTLNSYLNLGTFPYLVSSAAFTLSVWVAPDFNQTSANWGYVFSNNNAQLFYLAQLSDWRFLLRTTAGTYRVDTQNLSWTEDTWHMLTVTYNGSLLNIYWDGFLSSSVPATGLVYPTTSQTFLGRSTVMTGGSYQNFDGNVDELRIYNYALSGLEVINLFLGL</sequence>
<reference evidence="1 2" key="1">
    <citation type="journal article" date="2016" name="Nat. Commun.">
        <title>Thousands of microbial genomes shed light on interconnected biogeochemical processes in an aquifer system.</title>
        <authorList>
            <person name="Anantharaman K."/>
            <person name="Brown C.T."/>
            <person name="Hug L.A."/>
            <person name="Sharon I."/>
            <person name="Castelle C.J."/>
            <person name="Probst A.J."/>
            <person name="Thomas B.C."/>
            <person name="Singh A."/>
            <person name="Wilkins M.J."/>
            <person name="Karaoz U."/>
            <person name="Brodie E.L."/>
            <person name="Williams K.H."/>
            <person name="Hubbard S.S."/>
            <person name="Banfield J.F."/>
        </authorList>
    </citation>
    <scope>NUCLEOTIDE SEQUENCE [LARGE SCALE GENOMIC DNA]</scope>
</reference>
<dbReference type="Proteomes" id="UP000176854">
    <property type="component" value="Unassembled WGS sequence"/>
</dbReference>
<organism evidence="1 2">
    <name type="scientific">Candidatus Gottesmanbacteria bacterium RBG_16_43_7</name>
    <dbReference type="NCBI Taxonomy" id="1798373"/>
    <lineage>
        <taxon>Bacteria</taxon>
        <taxon>Candidatus Gottesmaniibacteriota</taxon>
    </lineage>
</organism>
<dbReference type="STRING" id="1798373.A2154_00925"/>
<dbReference type="Pfam" id="PF13385">
    <property type="entry name" value="Laminin_G_3"/>
    <property type="match status" value="1"/>
</dbReference>
<dbReference type="SUPFAM" id="SSF49899">
    <property type="entry name" value="Concanavalin A-like lectins/glucanases"/>
    <property type="match status" value="1"/>
</dbReference>
<protein>
    <recommendedName>
        <fullName evidence="3">LamG-like jellyroll fold domain-containing protein</fullName>
    </recommendedName>
</protein>
<evidence type="ECO:0000313" key="2">
    <source>
        <dbReference type="Proteomes" id="UP000176854"/>
    </source>
</evidence>
<gene>
    <name evidence="1" type="ORF">A2154_00925</name>
</gene>
<dbReference type="EMBL" id="MFJC01000035">
    <property type="protein sequence ID" value="OGG08956.1"/>
    <property type="molecule type" value="Genomic_DNA"/>
</dbReference>
<comment type="caution">
    <text evidence="1">The sequence shown here is derived from an EMBL/GenBank/DDBJ whole genome shotgun (WGS) entry which is preliminary data.</text>
</comment>
<dbReference type="AlphaFoldDB" id="A0A1F5Z924"/>
<evidence type="ECO:0000313" key="1">
    <source>
        <dbReference type="EMBL" id="OGG08956.1"/>
    </source>
</evidence>